<feature type="transmembrane region" description="Helical" evidence="10">
    <location>
        <begin position="133"/>
        <end position="152"/>
    </location>
</feature>
<comment type="caution">
    <text evidence="12">The sequence shown here is derived from an EMBL/GenBank/DDBJ whole genome shotgun (WGS) entry which is preliminary data.</text>
</comment>
<dbReference type="AlphaFoldDB" id="A0A5M6IY22"/>
<dbReference type="GO" id="GO:0009252">
    <property type="term" value="P:peptidoglycan biosynthetic process"/>
    <property type="evidence" value="ECO:0007669"/>
    <property type="project" value="UniProtKB-UniRule"/>
</dbReference>
<dbReference type="OrthoDB" id="9816572at2"/>
<keyword evidence="10 11" id="KW-0813">Transport</keyword>
<feature type="transmembrane region" description="Helical" evidence="10">
    <location>
        <begin position="227"/>
        <end position="251"/>
    </location>
</feature>
<reference evidence="12 13" key="1">
    <citation type="submission" date="2019-09" db="EMBL/GenBank/DDBJ databases">
        <title>Genome sequence of Rhodovastum atsumiense, a diverse member of the Acetobacteraceae family of non-sulfur purple photosynthetic bacteria.</title>
        <authorList>
            <person name="Meyer T."/>
            <person name="Kyndt J."/>
        </authorList>
    </citation>
    <scope>NUCLEOTIDE SEQUENCE [LARGE SCALE GENOMIC DNA]</scope>
    <source>
        <strain evidence="12 13">DSM 21279</strain>
    </source>
</reference>
<dbReference type="GO" id="GO:0008360">
    <property type="term" value="P:regulation of cell shape"/>
    <property type="evidence" value="ECO:0007669"/>
    <property type="project" value="UniProtKB-UniRule"/>
</dbReference>
<dbReference type="EMBL" id="VWPK01000007">
    <property type="protein sequence ID" value="KAA5613171.1"/>
    <property type="molecule type" value="Genomic_DNA"/>
</dbReference>
<evidence type="ECO:0000256" key="3">
    <source>
        <dbReference type="ARBA" id="ARBA00022692"/>
    </source>
</evidence>
<feature type="transmembrane region" description="Helical" evidence="10">
    <location>
        <begin position="20"/>
        <end position="42"/>
    </location>
</feature>
<gene>
    <name evidence="10 12" type="primary">murJ</name>
    <name evidence="12" type="ORF">F1189_05610</name>
</gene>
<keyword evidence="5 10" id="KW-0573">Peptidoglycan synthesis</keyword>
<dbReference type="InterPro" id="IPR051050">
    <property type="entry name" value="Lipid_II_flippase_MurJ/MviN"/>
</dbReference>
<feature type="transmembrane region" description="Helical" evidence="10">
    <location>
        <begin position="474"/>
        <end position="493"/>
    </location>
</feature>
<dbReference type="GO" id="GO:0034204">
    <property type="term" value="P:lipid translocation"/>
    <property type="evidence" value="ECO:0007669"/>
    <property type="project" value="TreeGrafter"/>
</dbReference>
<dbReference type="Pfam" id="PF03023">
    <property type="entry name" value="MurJ"/>
    <property type="match status" value="1"/>
</dbReference>
<feature type="transmembrane region" description="Helical" evidence="10">
    <location>
        <begin position="186"/>
        <end position="206"/>
    </location>
</feature>
<feature type="transmembrane region" description="Helical" evidence="10">
    <location>
        <begin position="86"/>
        <end position="113"/>
    </location>
</feature>
<dbReference type="PANTHER" id="PTHR47019:SF1">
    <property type="entry name" value="LIPID II FLIPPASE MURJ"/>
    <property type="match status" value="1"/>
</dbReference>
<feature type="transmembrane region" description="Helical" evidence="10">
    <location>
        <begin position="271"/>
        <end position="290"/>
    </location>
</feature>
<dbReference type="InterPro" id="IPR004268">
    <property type="entry name" value="MurJ"/>
</dbReference>
<evidence type="ECO:0000256" key="9">
    <source>
        <dbReference type="ARBA" id="ARBA00061532"/>
    </source>
</evidence>
<evidence type="ECO:0000256" key="6">
    <source>
        <dbReference type="ARBA" id="ARBA00022989"/>
    </source>
</evidence>
<feature type="transmembrane region" description="Helical" evidence="10">
    <location>
        <begin position="311"/>
        <end position="332"/>
    </location>
</feature>
<evidence type="ECO:0000256" key="5">
    <source>
        <dbReference type="ARBA" id="ARBA00022984"/>
    </source>
</evidence>
<evidence type="ECO:0000313" key="12">
    <source>
        <dbReference type="EMBL" id="KAA5613171.1"/>
    </source>
</evidence>
<dbReference type="Proteomes" id="UP000325255">
    <property type="component" value="Unassembled WGS sequence"/>
</dbReference>
<keyword evidence="4 10" id="KW-0133">Cell shape</keyword>
<evidence type="ECO:0000256" key="2">
    <source>
        <dbReference type="ARBA" id="ARBA00022475"/>
    </source>
</evidence>
<feature type="transmembrane region" description="Helical" evidence="10">
    <location>
        <begin position="159"/>
        <end position="180"/>
    </location>
</feature>
<feature type="transmembrane region" description="Helical" evidence="10">
    <location>
        <begin position="380"/>
        <end position="400"/>
    </location>
</feature>
<feature type="transmembrane region" description="Helical" evidence="10">
    <location>
        <begin position="352"/>
        <end position="373"/>
    </location>
</feature>
<keyword evidence="3 10" id="KW-0812">Transmembrane</keyword>
<keyword evidence="2 10" id="KW-1003">Cell membrane</keyword>
<protein>
    <recommendedName>
        <fullName evidence="10">Probable lipid II flippase MurJ</fullName>
    </recommendedName>
</protein>
<keyword evidence="13" id="KW-1185">Reference proteome</keyword>
<keyword evidence="7 10" id="KW-0472">Membrane</keyword>
<dbReference type="PANTHER" id="PTHR47019">
    <property type="entry name" value="LIPID II FLIPPASE MURJ"/>
    <property type="match status" value="1"/>
</dbReference>
<evidence type="ECO:0000256" key="7">
    <source>
        <dbReference type="ARBA" id="ARBA00023136"/>
    </source>
</evidence>
<dbReference type="GO" id="GO:0005886">
    <property type="term" value="C:plasma membrane"/>
    <property type="evidence" value="ECO:0007669"/>
    <property type="project" value="UniProtKB-SubCell"/>
</dbReference>
<evidence type="ECO:0000256" key="10">
    <source>
        <dbReference type="HAMAP-Rule" id="MF_02078"/>
    </source>
</evidence>
<sequence>MLRSILTVGGWTMVSRVLGFLRDILIAAMLGAGPVADAFFLANRLPNLFRRLFGEGAFNAAFVPGFAGVLASEGPAAARRFAEEALAVMTFWLLGLTVLAEIFMPQIMGLYALGFTDEPEKFALVVELARITFPYMPLICLTALLSGVLNGLDRFAAAAAAPVIYNVVSIGFMLALPPFVPTVGHALSWGVSVSGVAQIVLLYWAVRRAGMSLRLPRPRLTPQMRLLFRRMGPGLLGSGVIQLNLAVDAFISGLLPAGTVSVIYYADRVNQLPLGVIGVAVGTALLPTLSRQVRGGEPGQAVTTLNRAIEFALLLTLPAALALVVAALPIVSVLFGRGAFTPEDAQRAAEALAAYAVGLPAFVLVKVLVPAFFARGDTKAPVWTGTLAVVVNLALNFALMGPLQHMGPPLSSSIAAWFNVVLLAWLLHRRGHLATDAELRRRVPRMLAAGLAMTAVLWMVERTVFAALGGSFGLRWVALALLVSAGLAAYGVAGQLLGGFDLRKAAQAVLRRRRAPAE</sequence>
<accession>A0A5M6IY22</accession>
<dbReference type="GO" id="GO:0015648">
    <property type="term" value="F:lipid-linked peptidoglycan transporter activity"/>
    <property type="evidence" value="ECO:0007669"/>
    <property type="project" value="UniProtKB-UniRule"/>
</dbReference>
<dbReference type="UniPathway" id="UPA00219"/>
<evidence type="ECO:0000256" key="4">
    <source>
        <dbReference type="ARBA" id="ARBA00022960"/>
    </source>
</evidence>
<organism evidence="12 13">
    <name type="scientific">Rhodovastum atsumiense</name>
    <dbReference type="NCBI Taxonomy" id="504468"/>
    <lineage>
        <taxon>Bacteria</taxon>
        <taxon>Pseudomonadati</taxon>
        <taxon>Pseudomonadota</taxon>
        <taxon>Alphaproteobacteria</taxon>
        <taxon>Acetobacterales</taxon>
        <taxon>Acetobacteraceae</taxon>
        <taxon>Rhodovastum</taxon>
    </lineage>
</organism>
<dbReference type="GO" id="GO:0071555">
    <property type="term" value="P:cell wall organization"/>
    <property type="evidence" value="ECO:0007669"/>
    <property type="project" value="UniProtKB-UniRule"/>
</dbReference>
<comment type="similarity">
    <text evidence="9 10 11">Belongs to the MurJ/MviN family.</text>
</comment>
<evidence type="ECO:0000256" key="11">
    <source>
        <dbReference type="PIRNR" id="PIRNR002869"/>
    </source>
</evidence>
<comment type="function">
    <text evidence="8 10 11">Involved in peptidoglycan biosynthesis. Transports lipid-linked peptidoglycan precursors from the inner to the outer leaflet of the cytoplasmic membrane.</text>
</comment>
<comment type="pathway">
    <text evidence="10">Cell wall biogenesis; peptidoglycan biosynthesis.</text>
</comment>
<keyword evidence="10" id="KW-0997">Cell inner membrane</keyword>
<comment type="subcellular location">
    <subcellularLocation>
        <location evidence="10">Cell inner membrane</location>
        <topology evidence="10">Multi-pass membrane protein</topology>
    </subcellularLocation>
    <subcellularLocation>
        <location evidence="1">Cell membrane</location>
        <topology evidence="1">Multi-pass membrane protein</topology>
    </subcellularLocation>
</comment>
<feature type="transmembrane region" description="Helical" evidence="10">
    <location>
        <begin position="447"/>
        <end position="468"/>
    </location>
</feature>
<name>A0A5M6IY22_9PROT</name>
<keyword evidence="6 10" id="KW-1133">Transmembrane helix</keyword>
<dbReference type="PRINTS" id="PR01806">
    <property type="entry name" value="VIRFACTRMVIN"/>
</dbReference>
<dbReference type="PIRSF" id="PIRSF002869">
    <property type="entry name" value="MviN"/>
    <property type="match status" value="1"/>
</dbReference>
<evidence type="ECO:0000256" key="8">
    <source>
        <dbReference type="ARBA" id="ARBA00060041"/>
    </source>
</evidence>
<keyword evidence="10 11" id="KW-0961">Cell wall biogenesis/degradation</keyword>
<dbReference type="HAMAP" id="MF_02078">
    <property type="entry name" value="MurJ_MviN"/>
    <property type="match status" value="1"/>
</dbReference>
<feature type="transmembrane region" description="Helical" evidence="10">
    <location>
        <begin position="406"/>
        <end position="427"/>
    </location>
</feature>
<evidence type="ECO:0000256" key="1">
    <source>
        <dbReference type="ARBA" id="ARBA00004651"/>
    </source>
</evidence>
<proteinExistence type="inferred from homology"/>
<dbReference type="RefSeq" id="WP_150039654.1">
    <property type="nucleotide sequence ID" value="NZ_OW485601.1"/>
</dbReference>
<dbReference type="NCBIfam" id="TIGR01695">
    <property type="entry name" value="murJ_mviN"/>
    <property type="match status" value="1"/>
</dbReference>
<evidence type="ECO:0000313" key="13">
    <source>
        <dbReference type="Proteomes" id="UP000325255"/>
    </source>
</evidence>
<dbReference type="CDD" id="cd13123">
    <property type="entry name" value="MATE_MurJ_like"/>
    <property type="match status" value="1"/>
</dbReference>